<dbReference type="Proteomes" id="UP000216498">
    <property type="component" value="Unassembled WGS sequence"/>
</dbReference>
<comment type="caution">
    <text evidence="2">The sequence shown here is derived from an EMBL/GenBank/DDBJ whole genome shotgun (WGS) entry which is preliminary data.</text>
</comment>
<reference evidence="2 3" key="1">
    <citation type="submission" date="2017-08" db="EMBL/GenBank/DDBJ databases">
        <title>Virgibacillus indicus sp. nov. and Virgibacillus profoundi sp. nov, two moderately halophilic bacteria isolated from marine sediment by using the Microfluidic Streak Plate.</title>
        <authorList>
            <person name="Xu B."/>
            <person name="Hu B."/>
            <person name="Wang J."/>
            <person name="Zhu Y."/>
            <person name="Huang L."/>
            <person name="Du W."/>
            <person name="Huang Y."/>
        </authorList>
    </citation>
    <scope>NUCLEOTIDE SEQUENCE [LARGE SCALE GENOMIC DNA]</scope>
    <source>
        <strain evidence="2 3">IO3-P2-C2</strain>
    </source>
</reference>
<evidence type="ECO:0000256" key="1">
    <source>
        <dbReference type="SAM" id="Phobius"/>
    </source>
</evidence>
<gene>
    <name evidence="2" type="ORF">CIL03_07840</name>
</gene>
<dbReference type="EMBL" id="NPMS01000003">
    <property type="protein sequence ID" value="OZU88924.1"/>
    <property type="molecule type" value="Genomic_DNA"/>
</dbReference>
<feature type="transmembrane region" description="Helical" evidence="1">
    <location>
        <begin position="213"/>
        <end position="234"/>
    </location>
</feature>
<feature type="transmembrane region" description="Helical" evidence="1">
    <location>
        <begin position="240"/>
        <end position="264"/>
    </location>
</feature>
<feature type="transmembrane region" description="Helical" evidence="1">
    <location>
        <begin position="75"/>
        <end position="97"/>
    </location>
</feature>
<dbReference type="AlphaFoldDB" id="A0A265NBU0"/>
<protein>
    <submittedName>
        <fullName evidence="2">Uncharacterized protein</fullName>
    </submittedName>
</protein>
<organism evidence="2 3">
    <name type="scientific">Virgibacillus indicus</name>
    <dbReference type="NCBI Taxonomy" id="2024554"/>
    <lineage>
        <taxon>Bacteria</taxon>
        <taxon>Bacillati</taxon>
        <taxon>Bacillota</taxon>
        <taxon>Bacilli</taxon>
        <taxon>Bacillales</taxon>
        <taxon>Bacillaceae</taxon>
        <taxon>Virgibacillus</taxon>
    </lineage>
</organism>
<feature type="transmembrane region" description="Helical" evidence="1">
    <location>
        <begin position="18"/>
        <end position="36"/>
    </location>
</feature>
<dbReference type="OrthoDB" id="1751619at2"/>
<sequence>MTRFLKLVNFELGRFMKIYLALIGITIISQIAGVIIKSNSYISRANEAIYEDLVPKEEFFATEGLMSVLQVTRSLWFMGPIALCIAALIFYIFFIWYRDWFGKNTFIYRLLMLPTARIQIFLSKGVSILLMVFGFVAIQLMLLPIESVILKWIVPLDYRIDMTAGEIIQNSYLQTLIPSTFIEFVLYYGAGIMAVFIIFTAILFERSFRLKGVLLGAIFVGMTVLVFFSPILIMEIMQTYYLYPIEIFILEIILGLMLISVSIWTSHFLLKKKIAV</sequence>
<evidence type="ECO:0000313" key="3">
    <source>
        <dbReference type="Proteomes" id="UP000216498"/>
    </source>
</evidence>
<feature type="transmembrane region" description="Helical" evidence="1">
    <location>
        <begin position="185"/>
        <end position="204"/>
    </location>
</feature>
<evidence type="ECO:0000313" key="2">
    <source>
        <dbReference type="EMBL" id="OZU88924.1"/>
    </source>
</evidence>
<proteinExistence type="predicted"/>
<keyword evidence="1" id="KW-0812">Transmembrane</keyword>
<name>A0A265NBU0_9BACI</name>
<dbReference type="RefSeq" id="WP_094885283.1">
    <property type="nucleotide sequence ID" value="NZ_NPMS01000003.1"/>
</dbReference>
<keyword evidence="1" id="KW-1133">Transmembrane helix</keyword>
<keyword evidence="1" id="KW-0472">Membrane</keyword>
<accession>A0A265NBU0</accession>
<keyword evidence="3" id="KW-1185">Reference proteome</keyword>
<feature type="transmembrane region" description="Helical" evidence="1">
    <location>
        <begin position="118"/>
        <end position="142"/>
    </location>
</feature>